<sequence>ALMDVIETVLSLTYLRLVYLKDVPPRSAPIYGLSSAIMTFSKSWLFFSQQYSCNYCDIGHNGKKGIMTWLFFNG</sequence>
<protein>
    <submittedName>
        <fullName evidence="1">Uncharacterized protein</fullName>
    </submittedName>
</protein>
<feature type="non-terminal residue" evidence="1">
    <location>
        <position position="1"/>
    </location>
</feature>
<reference evidence="1 2" key="1">
    <citation type="journal article" date="2016" name="Mol. Biol. Evol.">
        <title>Comparative Genomics of Early-Diverging Mushroom-Forming Fungi Provides Insights into the Origins of Lignocellulose Decay Capabilities.</title>
        <authorList>
            <person name="Nagy L.G."/>
            <person name="Riley R."/>
            <person name="Tritt A."/>
            <person name="Adam C."/>
            <person name="Daum C."/>
            <person name="Floudas D."/>
            <person name="Sun H."/>
            <person name="Yadav J.S."/>
            <person name="Pangilinan J."/>
            <person name="Larsson K.H."/>
            <person name="Matsuura K."/>
            <person name="Barry K."/>
            <person name="Labutti K."/>
            <person name="Kuo R."/>
            <person name="Ohm R.A."/>
            <person name="Bhattacharya S.S."/>
            <person name="Shirouzu T."/>
            <person name="Yoshinaga Y."/>
            <person name="Martin F.M."/>
            <person name="Grigoriev I.V."/>
            <person name="Hibbett D.S."/>
        </authorList>
    </citation>
    <scope>NUCLEOTIDE SEQUENCE [LARGE SCALE GENOMIC DNA]</scope>
    <source>
        <strain evidence="1 2">HHB10207 ss-3</strain>
    </source>
</reference>
<accession>A0A166AWH6</accession>
<gene>
    <name evidence="1" type="ORF">SISSUDRAFT_970540</name>
</gene>
<evidence type="ECO:0000313" key="1">
    <source>
        <dbReference type="EMBL" id="KZT35754.1"/>
    </source>
</evidence>
<proteinExistence type="predicted"/>
<dbReference type="STRING" id="1314776.A0A166AWH6"/>
<keyword evidence="2" id="KW-1185">Reference proteome</keyword>
<dbReference type="OrthoDB" id="60858at2759"/>
<dbReference type="EMBL" id="KV428129">
    <property type="protein sequence ID" value="KZT35754.1"/>
    <property type="molecule type" value="Genomic_DNA"/>
</dbReference>
<feature type="non-terminal residue" evidence="1">
    <location>
        <position position="74"/>
    </location>
</feature>
<organism evidence="1 2">
    <name type="scientific">Sistotremastrum suecicum HHB10207 ss-3</name>
    <dbReference type="NCBI Taxonomy" id="1314776"/>
    <lineage>
        <taxon>Eukaryota</taxon>
        <taxon>Fungi</taxon>
        <taxon>Dikarya</taxon>
        <taxon>Basidiomycota</taxon>
        <taxon>Agaricomycotina</taxon>
        <taxon>Agaricomycetes</taxon>
        <taxon>Sistotremastrales</taxon>
        <taxon>Sistotremastraceae</taxon>
        <taxon>Sistotremastrum</taxon>
    </lineage>
</organism>
<evidence type="ECO:0000313" key="2">
    <source>
        <dbReference type="Proteomes" id="UP000076798"/>
    </source>
</evidence>
<dbReference type="Proteomes" id="UP000076798">
    <property type="component" value="Unassembled WGS sequence"/>
</dbReference>
<name>A0A166AWH6_9AGAM</name>
<dbReference type="AlphaFoldDB" id="A0A166AWH6"/>